<dbReference type="RefSeq" id="XP_024718368.1">
    <property type="nucleotide sequence ID" value="XM_024867688.1"/>
</dbReference>
<dbReference type="AlphaFoldDB" id="A0A2T3AUL5"/>
<feature type="region of interest" description="Disordered" evidence="1">
    <location>
        <begin position="126"/>
        <end position="147"/>
    </location>
</feature>
<proteinExistence type="predicted"/>
<name>A0A2T3AUL5_AMORE</name>
<keyword evidence="4" id="KW-1185">Reference proteome</keyword>
<dbReference type="Pfam" id="PF18922">
    <property type="entry name" value="DUF5672"/>
    <property type="match status" value="1"/>
</dbReference>
<accession>A0A2T3AUL5</accession>
<dbReference type="STRING" id="857342.A0A2T3AUL5"/>
<dbReference type="Proteomes" id="UP000241818">
    <property type="component" value="Unassembled WGS sequence"/>
</dbReference>
<protein>
    <recommendedName>
        <fullName evidence="2">DUF5672 domain-containing protein</fullName>
    </recommendedName>
</protein>
<dbReference type="InParanoid" id="A0A2T3AUL5"/>
<evidence type="ECO:0000313" key="4">
    <source>
        <dbReference type="Proteomes" id="UP000241818"/>
    </source>
</evidence>
<organism evidence="3 4">
    <name type="scientific">Amorphotheca resinae ATCC 22711</name>
    <dbReference type="NCBI Taxonomy" id="857342"/>
    <lineage>
        <taxon>Eukaryota</taxon>
        <taxon>Fungi</taxon>
        <taxon>Dikarya</taxon>
        <taxon>Ascomycota</taxon>
        <taxon>Pezizomycotina</taxon>
        <taxon>Leotiomycetes</taxon>
        <taxon>Helotiales</taxon>
        <taxon>Amorphothecaceae</taxon>
        <taxon>Amorphotheca</taxon>
    </lineage>
</organism>
<dbReference type="InterPro" id="IPR043729">
    <property type="entry name" value="DUF5672"/>
</dbReference>
<feature type="domain" description="DUF5672" evidence="2">
    <location>
        <begin position="211"/>
        <end position="354"/>
    </location>
</feature>
<evidence type="ECO:0000313" key="3">
    <source>
        <dbReference type="EMBL" id="PSS12370.1"/>
    </source>
</evidence>
<reference evidence="3 4" key="1">
    <citation type="journal article" date="2018" name="New Phytol.">
        <title>Comparative genomics and transcriptomics depict ericoid mycorrhizal fungi as versatile saprotrophs and plant mutualists.</title>
        <authorList>
            <person name="Martino E."/>
            <person name="Morin E."/>
            <person name="Grelet G.A."/>
            <person name="Kuo A."/>
            <person name="Kohler A."/>
            <person name="Daghino S."/>
            <person name="Barry K.W."/>
            <person name="Cichocki N."/>
            <person name="Clum A."/>
            <person name="Dockter R.B."/>
            <person name="Hainaut M."/>
            <person name="Kuo R.C."/>
            <person name="LaButti K."/>
            <person name="Lindahl B.D."/>
            <person name="Lindquist E.A."/>
            <person name="Lipzen A."/>
            <person name="Khouja H.R."/>
            <person name="Magnuson J."/>
            <person name="Murat C."/>
            <person name="Ohm R.A."/>
            <person name="Singer S.W."/>
            <person name="Spatafora J.W."/>
            <person name="Wang M."/>
            <person name="Veneault-Fourrey C."/>
            <person name="Henrissat B."/>
            <person name="Grigoriev I.V."/>
            <person name="Martin F.M."/>
            <person name="Perotto S."/>
        </authorList>
    </citation>
    <scope>NUCLEOTIDE SEQUENCE [LARGE SCALE GENOMIC DNA]</scope>
    <source>
        <strain evidence="3 4">ATCC 22711</strain>
    </source>
</reference>
<dbReference type="OrthoDB" id="10025998at2759"/>
<sequence length="463" mass="51851">MSKNLETSQTIREPRETRVIYEQLLPFPLLVVLLPCSRLFFENNAGRSDGEWVYYDKTVCCQGNRLNIHLGPHFIPHASTPRTSPPLFRPTEAIAYNYTLSSFYSSLLALHPSQFPQTIQFTSAIPPSPTPAASAEPPPPSECSPPPSPYDRTKVAFLVETRPLPHLPALFAHMTSLIPPEWTFRFMGSPTSIAFMRSSPIISRLEASGKLTIIPLPSTYSVSSREYISRMFTDPHLYRDILAPAEHLLVFQPDSIFCANAPVTLNDFLEWDWIGAPWSKTAKYGGNGGLSLRKVSRILEVLERERRPEWDGALEDLWLTDRLHGLPGARIPNAAVSKKFSVESVWDETPLGYHIGWLGVHHEQVKPPFEFRTSARYADPFGQIWDDQGQVDHIMEYCPEVKMILGMKLAGDKPNGVALQTIVPSQFLLSGGSAEYPYPTYISTNDSSIGSYGRIARFLTSAS</sequence>
<evidence type="ECO:0000259" key="2">
    <source>
        <dbReference type="Pfam" id="PF18922"/>
    </source>
</evidence>
<dbReference type="GeneID" id="36575769"/>
<evidence type="ECO:0000256" key="1">
    <source>
        <dbReference type="SAM" id="MobiDB-lite"/>
    </source>
</evidence>
<dbReference type="EMBL" id="KZ679015">
    <property type="protein sequence ID" value="PSS12370.1"/>
    <property type="molecule type" value="Genomic_DNA"/>
</dbReference>
<gene>
    <name evidence="3" type="ORF">M430DRAFT_44305</name>
</gene>